<dbReference type="AlphaFoldDB" id="A0A3B0ZQ30"/>
<proteinExistence type="predicted"/>
<evidence type="ECO:0000256" key="1">
    <source>
        <dbReference type="ARBA" id="ARBA00022723"/>
    </source>
</evidence>
<dbReference type="Pfam" id="PF13531">
    <property type="entry name" value="SBP_bac_11"/>
    <property type="match status" value="1"/>
</dbReference>
<dbReference type="GO" id="GO:0015689">
    <property type="term" value="P:molybdate ion transport"/>
    <property type="evidence" value="ECO:0007669"/>
    <property type="project" value="InterPro"/>
</dbReference>
<dbReference type="PROSITE" id="PS51257">
    <property type="entry name" value="PROKAR_LIPOPROTEIN"/>
    <property type="match status" value="1"/>
</dbReference>
<sequence>MLRMNTAQFLSMLLFFSCLPLSVNLLAANIHVAVASNFSTTMVEIASRFENLTKHKVTLISGSTGKHYAQIKNAAPFDVFFAADAYRPQRLENEEKIIAGSRFTYAIGRLVLWSPAAGYIPRNTDVLSQIHSGKLKFRRMAIANPRLAPYGKAAKDVLLKHGLWNQLGGRLVRGENINQTFQFVKSRNAQLGFVAYSQVKHVVQTMEGSYWLVPQSDYQPIIQQAVLLTNTEASRSFIRFVKSKKILQLIRDNGYDTP</sequence>
<evidence type="ECO:0000313" key="3">
    <source>
        <dbReference type="EMBL" id="VAW95578.1"/>
    </source>
</evidence>
<dbReference type="PANTHER" id="PTHR30632">
    <property type="entry name" value="MOLYBDATE-BINDING PERIPLASMIC PROTEIN"/>
    <property type="match status" value="1"/>
</dbReference>
<name>A0A3B0ZQ30_9ZZZZ</name>
<dbReference type="Gene3D" id="3.40.190.10">
    <property type="entry name" value="Periplasmic binding protein-like II"/>
    <property type="match status" value="2"/>
</dbReference>
<dbReference type="InterPro" id="IPR044084">
    <property type="entry name" value="AvModA-like_subst-bd"/>
</dbReference>
<dbReference type="GO" id="GO:0030973">
    <property type="term" value="F:molybdate ion binding"/>
    <property type="evidence" value="ECO:0007669"/>
    <property type="project" value="InterPro"/>
</dbReference>
<reference evidence="3" key="1">
    <citation type="submission" date="2018-06" db="EMBL/GenBank/DDBJ databases">
        <authorList>
            <person name="Zhirakovskaya E."/>
        </authorList>
    </citation>
    <scope>NUCLEOTIDE SEQUENCE</scope>
</reference>
<dbReference type="CDD" id="cd13539">
    <property type="entry name" value="PBP2_AvModA"/>
    <property type="match status" value="1"/>
</dbReference>
<dbReference type="SUPFAM" id="SSF53850">
    <property type="entry name" value="Periplasmic binding protein-like II"/>
    <property type="match status" value="1"/>
</dbReference>
<dbReference type="PIRSF" id="PIRSF004846">
    <property type="entry name" value="ModA"/>
    <property type="match status" value="1"/>
</dbReference>
<organism evidence="3">
    <name type="scientific">hydrothermal vent metagenome</name>
    <dbReference type="NCBI Taxonomy" id="652676"/>
    <lineage>
        <taxon>unclassified sequences</taxon>
        <taxon>metagenomes</taxon>
        <taxon>ecological metagenomes</taxon>
    </lineage>
</organism>
<dbReference type="PANTHER" id="PTHR30632:SF14">
    <property type="entry name" value="TUNGSTATE_MOLYBDATE_CHROMATE-BINDING PROTEIN MODA"/>
    <property type="match status" value="1"/>
</dbReference>
<dbReference type="InterPro" id="IPR005950">
    <property type="entry name" value="ModA"/>
</dbReference>
<keyword evidence="1" id="KW-0479">Metal-binding</keyword>
<dbReference type="GO" id="GO:0046872">
    <property type="term" value="F:metal ion binding"/>
    <property type="evidence" value="ECO:0007669"/>
    <property type="project" value="UniProtKB-KW"/>
</dbReference>
<evidence type="ECO:0000256" key="2">
    <source>
        <dbReference type="ARBA" id="ARBA00022729"/>
    </source>
</evidence>
<gene>
    <name evidence="3" type="ORF">MNBD_GAMMA23-1132</name>
</gene>
<dbReference type="InterPro" id="IPR050682">
    <property type="entry name" value="ModA/WtpA"/>
</dbReference>
<dbReference type="EMBL" id="UOFT01000048">
    <property type="protein sequence ID" value="VAW95578.1"/>
    <property type="molecule type" value="Genomic_DNA"/>
</dbReference>
<dbReference type="NCBIfam" id="TIGR01256">
    <property type="entry name" value="modA"/>
    <property type="match status" value="1"/>
</dbReference>
<keyword evidence="2" id="KW-0732">Signal</keyword>
<accession>A0A3B0ZQ30</accession>
<protein>
    <submittedName>
        <fullName evidence="3">Molybdenum ABC transporter, substrate-binding protein ModA</fullName>
    </submittedName>
</protein>